<reference evidence="5 6" key="1">
    <citation type="submission" date="2024-09" db="EMBL/GenBank/DDBJ databases">
        <title>Laminarin stimulates single cell rates of sulfate reduction while oxygen inhibits transcriptomic activity in coastal marine sediment.</title>
        <authorList>
            <person name="Lindsay M."/>
            <person name="Orcutt B."/>
            <person name="Emerson D."/>
            <person name="Stepanauskas R."/>
            <person name="D'Angelo T."/>
        </authorList>
    </citation>
    <scope>NUCLEOTIDE SEQUENCE [LARGE SCALE GENOMIC DNA]</scope>
    <source>
        <strain evidence="5">SAG AM-311-K15</strain>
    </source>
</reference>
<proteinExistence type="predicted"/>
<keyword evidence="2" id="KW-0378">Hydrolase</keyword>
<feature type="compositionally biased region" description="Basic and acidic residues" evidence="3">
    <location>
        <begin position="672"/>
        <end position="693"/>
    </location>
</feature>
<feature type="region of interest" description="Disordered" evidence="3">
    <location>
        <begin position="671"/>
        <end position="700"/>
    </location>
</feature>
<gene>
    <name evidence="5" type="ORF">ACFL27_28040</name>
</gene>
<evidence type="ECO:0000259" key="4">
    <source>
        <dbReference type="Pfam" id="PF00884"/>
    </source>
</evidence>
<dbReference type="Gene3D" id="3.40.720.10">
    <property type="entry name" value="Alkaline Phosphatase, subunit A"/>
    <property type="match status" value="1"/>
</dbReference>
<accession>A0ABV6Z6H5</accession>
<dbReference type="PANTHER" id="PTHR45953">
    <property type="entry name" value="IDURONATE 2-SULFATASE"/>
    <property type="match status" value="1"/>
</dbReference>
<dbReference type="PANTHER" id="PTHR45953:SF1">
    <property type="entry name" value="IDURONATE 2-SULFATASE"/>
    <property type="match status" value="1"/>
</dbReference>
<protein>
    <submittedName>
        <fullName evidence="5">Sulfatase</fullName>
    </submittedName>
</protein>
<feature type="domain" description="Sulfatase N-terminal" evidence="4">
    <location>
        <begin position="273"/>
        <end position="576"/>
    </location>
</feature>
<keyword evidence="6" id="KW-1185">Reference proteome</keyword>
<dbReference type="InterPro" id="IPR000917">
    <property type="entry name" value="Sulfatase_N"/>
</dbReference>
<dbReference type="Proteomes" id="UP001594351">
    <property type="component" value="Unassembled WGS sequence"/>
</dbReference>
<organism evidence="5 6">
    <name type="scientific">candidate division CSSED10-310 bacterium</name>
    <dbReference type="NCBI Taxonomy" id="2855610"/>
    <lineage>
        <taxon>Bacteria</taxon>
        <taxon>Bacteria division CSSED10-310</taxon>
    </lineage>
</organism>
<evidence type="ECO:0000256" key="1">
    <source>
        <dbReference type="ARBA" id="ARBA00022723"/>
    </source>
</evidence>
<dbReference type="InterPro" id="IPR017850">
    <property type="entry name" value="Alkaline_phosphatase_core_sf"/>
</dbReference>
<dbReference type="SUPFAM" id="SSF53649">
    <property type="entry name" value="Alkaline phosphatase-like"/>
    <property type="match status" value="1"/>
</dbReference>
<evidence type="ECO:0000313" key="5">
    <source>
        <dbReference type="EMBL" id="MFC1854051.1"/>
    </source>
</evidence>
<evidence type="ECO:0000256" key="3">
    <source>
        <dbReference type="SAM" id="MobiDB-lite"/>
    </source>
</evidence>
<sequence length="700" mass="79691">MQLKGWSHDERWGKSISFAWGLGGFSEIMIERRTRKDIELLFRARPFTYPGSPPQEITVMFNGVEIQQVKLGKHWQNYQVSIPAHLFRTKTSNNKLRFDYTYSCRPRDIWKKSKDHRKLAVAFDYVAVRDADAPLNFGQQHVFNNEVRQVIRQCVPEELSFELSLPADAHLQFGIGIEAADWHRQGPLFEVILIDAAQNKATLFSEQIDPKPDINSNTWRDVSIDLTPFGNQTVTLILGTTTESSLDERHARWAFWSAPFIISPTAVSRGKEPNILFITVDTLRADYLSCYSHPDIKTPTIDALSAAGSLFSCAYSQANSTTPSFISLMTALYVRTHGVYDLTTPVKRKWDTLAKILKRKGYHTAAATSCYHMAPRICGLGAGFDTFYRTSKAERRADETNQKILTWLEQNARSRWFVWIHYFDPHIHYDPPAPFDGMYGQKSPPEAGQVNIVDQINARKGFILDLVAKRGRHLTDLTYLPSQYMGEVSYVDSQIGALLRKLKSHGVEDRTLFIFTADHGESLGEHNIFYDHIGLYEPEIRIPIIMKYPQVVPGGKIINAQVQSVDITPTILELLGFEALPQAEGRSLMPLLRGEKEELHQAIFSEHGGNVAVTVQNKFWKLIVPLKPYHILKQTQEFFNTTSDPAENLNIYTEKNDAVITLEKILTTWHKPGQEDEQSPKGHVDEITRKKLESLGYVQP</sequence>
<comment type="caution">
    <text evidence="5">The sequence shown here is derived from an EMBL/GenBank/DDBJ whole genome shotgun (WGS) entry which is preliminary data.</text>
</comment>
<dbReference type="CDD" id="cd16148">
    <property type="entry name" value="sulfatase_like"/>
    <property type="match status" value="1"/>
</dbReference>
<dbReference type="EMBL" id="JBHPBY010000696">
    <property type="protein sequence ID" value="MFC1854051.1"/>
    <property type="molecule type" value="Genomic_DNA"/>
</dbReference>
<evidence type="ECO:0000313" key="6">
    <source>
        <dbReference type="Proteomes" id="UP001594351"/>
    </source>
</evidence>
<evidence type="ECO:0000256" key="2">
    <source>
        <dbReference type="ARBA" id="ARBA00022801"/>
    </source>
</evidence>
<name>A0ABV6Z6H5_UNCC1</name>
<dbReference type="Pfam" id="PF00884">
    <property type="entry name" value="Sulfatase"/>
    <property type="match status" value="1"/>
</dbReference>
<keyword evidence="1" id="KW-0479">Metal-binding</keyword>